<keyword evidence="6 15" id="KW-0547">Nucleotide-binding</keyword>
<dbReference type="InterPro" id="IPR011009">
    <property type="entry name" value="Kinase-like_dom_sf"/>
</dbReference>
<dbReference type="GO" id="GO:0005737">
    <property type="term" value="C:cytoplasm"/>
    <property type="evidence" value="ECO:0007669"/>
    <property type="project" value="UniProtKB-SubCell"/>
</dbReference>
<keyword evidence="10" id="KW-0472">Membrane</keyword>
<keyword evidence="5 16" id="KW-0808">Transferase</keyword>
<reference evidence="20 21" key="1">
    <citation type="submission" date="2020-04" db="EMBL/GenBank/DDBJ databases">
        <authorList>
            <person name="Laetsch R D."/>
            <person name="Stevens L."/>
            <person name="Kumar S."/>
            <person name="Blaxter L. M."/>
        </authorList>
    </citation>
    <scope>NUCLEOTIDE SEQUENCE [LARGE SCALE GENOMIC DNA]</scope>
</reference>
<evidence type="ECO:0000256" key="17">
    <source>
        <dbReference type="SAM" id="MobiDB-lite"/>
    </source>
</evidence>
<comment type="subcellular location">
    <subcellularLocation>
        <location evidence="1">Cell membrane</location>
        <topology evidence="1">Peripheral membrane protein</topology>
    </subcellularLocation>
    <subcellularLocation>
        <location evidence="2">Cytoplasm</location>
    </subcellularLocation>
</comment>
<name>A0A8S1F8I3_9PELO</name>
<feature type="region of interest" description="Disordered" evidence="17">
    <location>
        <begin position="1"/>
        <end position="53"/>
    </location>
</feature>
<gene>
    <name evidence="20" type="ORF">CBOVIS_LOCUS10554</name>
</gene>
<feature type="compositionally biased region" description="Polar residues" evidence="17">
    <location>
        <begin position="499"/>
        <end position="510"/>
    </location>
</feature>
<dbReference type="Proteomes" id="UP000494206">
    <property type="component" value="Unassembled WGS sequence"/>
</dbReference>
<dbReference type="Gene3D" id="3.30.200.20">
    <property type="entry name" value="Phosphorylase Kinase, domain 1"/>
    <property type="match status" value="1"/>
</dbReference>
<feature type="region of interest" description="Disordered" evidence="17">
    <location>
        <begin position="499"/>
        <end position="543"/>
    </location>
</feature>
<keyword evidence="9 14" id="KW-0727">SH2 domain</keyword>
<evidence type="ECO:0000313" key="21">
    <source>
        <dbReference type="Proteomes" id="UP000494206"/>
    </source>
</evidence>
<evidence type="ECO:0000256" key="9">
    <source>
        <dbReference type="ARBA" id="ARBA00022999"/>
    </source>
</evidence>
<evidence type="ECO:0000256" key="7">
    <source>
        <dbReference type="ARBA" id="ARBA00022777"/>
    </source>
</evidence>
<dbReference type="PRINTS" id="PR00109">
    <property type="entry name" value="TYRKINASE"/>
</dbReference>
<dbReference type="Gene3D" id="3.30.505.10">
    <property type="entry name" value="SH2 domain"/>
    <property type="match status" value="1"/>
</dbReference>
<dbReference type="SUPFAM" id="SSF55550">
    <property type="entry name" value="SH2 domain"/>
    <property type="match status" value="1"/>
</dbReference>
<evidence type="ECO:0000256" key="6">
    <source>
        <dbReference type="ARBA" id="ARBA00022741"/>
    </source>
</evidence>
<dbReference type="EC" id="2.7.10.2" evidence="16"/>
<proteinExistence type="inferred from homology"/>
<evidence type="ECO:0000256" key="5">
    <source>
        <dbReference type="ARBA" id="ARBA00022679"/>
    </source>
</evidence>
<dbReference type="CDD" id="cd00192">
    <property type="entry name" value="PTKc"/>
    <property type="match status" value="1"/>
</dbReference>
<dbReference type="GO" id="GO:0004715">
    <property type="term" value="F:non-membrane spanning protein tyrosine kinase activity"/>
    <property type="evidence" value="ECO:0007669"/>
    <property type="project" value="UniProtKB-EC"/>
</dbReference>
<evidence type="ECO:0000259" key="18">
    <source>
        <dbReference type="PROSITE" id="PS50001"/>
    </source>
</evidence>
<dbReference type="CDD" id="cd10361">
    <property type="entry name" value="SH2_Fps_family"/>
    <property type="match status" value="1"/>
</dbReference>
<keyword evidence="3" id="KW-1003">Cell membrane</keyword>
<keyword evidence="7 16" id="KW-0418">Kinase</keyword>
<dbReference type="FunFam" id="3.30.200.20:FF:000194">
    <property type="entry name" value="protein-tyrosine kinase 2-beta isoform X1"/>
    <property type="match status" value="1"/>
</dbReference>
<comment type="caution">
    <text evidence="20">The sequence shown here is derived from an EMBL/GenBank/DDBJ whole genome shotgun (WGS) entry which is preliminary data.</text>
</comment>
<evidence type="ECO:0000256" key="13">
    <source>
        <dbReference type="ARBA" id="ARBA00061333"/>
    </source>
</evidence>
<dbReference type="InterPro" id="IPR000980">
    <property type="entry name" value="SH2"/>
</dbReference>
<protein>
    <recommendedName>
        <fullName evidence="16">Tyrosine-protein kinase</fullName>
        <ecNumber evidence="16">2.7.10.2</ecNumber>
    </recommendedName>
</protein>
<dbReference type="InterPro" id="IPR035849">
    <property type="entry name" value="Fes/Fps/Fer_SH2"/>
</dbReference>
<dbReference type="PANTHER" id="PTHR24418">
    <property type="entry name" value="TYROSINE-PROTEIN KINASE"/>
    <property type="match status" value="1"/>
</dbReference>
<sequence>MSDYESNDKKQEDDASSVHQSDEKKVELDDNNNKKDEKEDGGDKQLQTCRLTPAPLQADNKDILEDEATYKILQSLPFYHGFLPREDLRSLLRNDGDYLLRVSEVTLPSKKEAEKEAPAIKRDLILSVYENVPAQQISDNPENVGKANGQNFEGKMRNMVVRRYGGKFAIESNLPFDSITELLAFYNYSNTSENKKNRFLKNPIKLHSWEYRHTDIALGQLLGEGAYGEVRTGILKRKNKEVEVAVKLMKGTADLNKVKIREMMKEARLMRAFKHKNVVRFYGVAVDEQPLYIILELVRGGALNTYLQKNKKVTTVELMNMCLGAALGLQYLHANNCIHRDIAARNCLYSNDKVVKLSDFGLSRIGNSYKLCTSQKLPIKWLAAETITTLFFTFKTDVYSYGVMCFEIFSEGEEPWDGITNTEAKRNVVSGKHLTIPDTCPEKFRTFIYEKIYVKDPKRRVTMDDVARFIEPIINELTNSQRSEKRFDKSDGRSTIISTVSAMGSSSNKSRTAKRTDTKKRKNKREKTARRSSHPGNHSMIEK</sequence>
<feature type="compositionally biased region" description="Basic and acidic residues" evidence="17">
    <location>
        <begin position="1"/>
        <end position="13"/>
    </location>
</feature>
<dbReference type="InterPro" id="IPR017441">
    <property type="entry name" value="Protein_kinase_ATP_BS"/>
</dbReference>
<dbReference type="InterPro" id="IPR001245">
    <property type="entry name" value="Ser-Thr/Tyr_kinase_cat_dom"/>
</dbReference>
<evidence type="ECO:0000256" key="2">
    <source>
        <dbReference type="ARBA" id="ARBA00004496"/>
    </source>
</evidence>
<feature type="domain" description="SH2" evidence="18">
    <location>
        <begin position="78"/>
        <end position="204"/>
    </location>
</feature>
<accession>A0A8S1F8I3</accession>
<evidence type="ECO:0000256" key="8">
    <source>
        <dbReference type="ARBA" id="ARBA00022840"/>
    </source>
</evidence>
<dbReference type="AlphaFoldDB" id="A0A8S1F8I3"/>
<dbReference type="SUPFAM" id="SSF56112">
    <property type="entry name" value="Protein kinase-like (PK-like)"/>
    <property type="match status" value="1"/>
</dbReference>
<dbReference type="EMBL" id="CADEPM010000007">
    <property type="protein sequence ID" value="CAB3408822.1"/>
    <property type="molecule type" value="Genomic_DNA"/>
</dbReference>
<dbReference type="SMART" id="SM00252">
    <property type="entry name" value="SH2"/>
    <property type="match status" value="1"/>
</dbReference>
<evidence type="ECO:0000256" key="3">
    <source>
        <dbReference type="ARBA" id="ARBA00022475"/>
    </source>
</evidence>
<feature type="compositionally biased region" description="Basic residues" evidence="17">
    <location>
        <begin position="511"/>
        <end position="533"/>
    </location>
</feature>
<dbReference type="GO" id="GO:0005524">
    <property type="term" value="F:ATP binding"/>
    <property type="evidence" value="ECO:0007669"/>
    <property type="project" value="UniProtKB-UniRule"/>
</dbReference>
<evidence type="ECO:0000256" key="16">
    <source>
        <dbReference type="RuleBase" id="RU362096"/>
    </source>
</evidence>
<dbReference type="Gene3D" id="1.10.510.10">
    <property type="entry name" value="Transferase(Phosphotransferase) domain 1"/>
    <property type="match status" value="1"/>
</dbReference>
<evidence type="ECO:0000259" key="19">
    <source>
        <dbReference type="PROSITE" id="PS50011"/>
    </source>
</evidence>
<keyword evidence="11 16" id="KW-0829">Tyrosine-protein kinase</keyword>
<evidence type="ECO:0000256" key="4">
    <source>
        <dbReference type="ARBA" id="ARBA00022490"/>
    </source>
</evidence>
<feature type="compositionally biased region" description="Basic and acidic residues" evidence="17">
    <location>
        <begin position="20"/>
        <end position="43"/>
    </location>
</feature>
<evidence type="ECO:0000256" key="1">
    <source>
        <dbReference type="ARBA" id="ARBA00004202"/>
    </source>
</evidence>
<dbReference type="InterPro" id="IPR020635">
    <property type="entry name" value="Tyr_kinase_cat_dom"/>
</dbReference>
<dbReference type="InterPro" id="IPR050198">
    <property type="entry name" value="Non-receptor_tyrosine_kinases"/>
</dbReference>
<evidence type="ECO:0000313" key="20">
    <source>
        <dbReference type="EMBL" id="CAB3408822.1"/>
    </source>
</evidence>
<keyword evidence="8 15" id="KW-0067">ATP-binding</keyword>
<comment type="catalytic activity">
    <reaction evidence="12 16">
        <text>L-tyrosyl-[protein] + ATP = O-phospho-L-tyrosyl-[protein] + ADP + H(+)</text>
        <dbReference type="Rhea" id="RHEA:10596"/>
        <dbReference type="Rhea" id="RHEA-COMP:10136"/>
        <dbReference type="Rhea" id="RHEA-COMP:20101"/>
        <dbReference type="ChEBI" id="CHEBI:15378"/>
        <dbReference type="ChEBI" id="CHEBI:30616"/>
        <dbReference type="ChEBI" id="CHEBI:46858"/>
        <dbReference type="ChEBI" id="CHEBI:61978"/>
        <dbReference type="ChEBI" id="CHEBI:456216"/>
        <dbReference type="EC" id="2.7.10.2"/>
    </reaction>
</comment>
<evidence type="ECO:0000256" key="10">
    <source>
        <dbReference type="ARBA" id="ARBA00023136"/>
    </source>
</evidence>
<organism evidence="20 21">
    <name type="scientific">Caenorhabditis bovis</name>
    <dbReference type="NCBI Taxonomy" id="2654633"/>
    <lineage>
        <taxon>Eukaryota</taxon>
        <taxon>Metazoa</taxon>
        <taxon>Ecdysozoa</taxon>
        <taxon>Nematoda</taxon>
        <taxon>Chromadorea</taxon>
        <taxon>Rhabditida</taxon>
        <taxon>Rhabditina</taxon>
        <taxon>Rhabditomorpha</taxon>
        <taxon>Rhabditoidea</taxon>
        <taxon>Rhabditidae</taxon>
        <taxon>Peloderinae</taxon>
        <taxon>Caenorhabditis</taxon>
    </lineage>
</organism>
<dbReference type="PROSITE" id="PS00109">
    <property type="entry name" value="PROTEIN_KINASE_TYR"/>
    <property type="match status" value="1"/>
</dbReference>
<dbReference type="GO" id="GO:0005886">
    <property type="term" value="C:plasma membrane"/>
    <property type="evidence" value="ECO:0007669"/>
    <property type="project" value="UniProtKB-SubCell"/>
</dbReference>
<dbReference type="PROSITE" id="PS50011">
    <property type="entry name" value="PROTEIN_KINASE_DOM"/>
    <property type="match status" value="1"/>
</dbReference>
<dbReference type="InterPro" id="IPR036860">
    <property type="entry name" value="SH2_dom_sf"/>
</dbReference>
<dbReference type="OrthoDB" id="3256376at2759"/>
<feature type="domain" description="Protein kinase" evidence="19">
    <location>
        <begin position="216"/>
        <end position="474"/>
    </location>
</feature>
<feature type="binding site" evidence="15">
    <location>
        <position position="247"/>
    </location>
    <ligand>
        <name>ATP</name>
        <dbReference type="ChEBI" id="CHEBI:30616"/>
    </ligand>
</feature>
<evidence type="ECO:0000256" key="14">
    <source>
        <dbReference type="PROSITE-ProRule" id="PRU00191"/>
    </source>
</evidence>
<dbReference type="Pfam" id="PF07714">
    <property type="entry name" value="PK_Tyr_Ser-Thr"/>
    <property type="match status" value="1"/>
</dbReference>
<dbReference type="PROSITE" id="PS50001">
    <property type="entry name" value="SH2"/>
    <property type="match status" value="1"/>
</dbReference>
<dbReference type="InterPro" id="IPR000719">
    <property type="entry name" value="Prot_kinase_dom"/>
</dbReference>
<comment type="similarity">
    <text evidence="13">Belongs to the protein kinase superfamily. Tyr protein kinase family. Fes/fps subfamily.</text>
</comment>
<keyword evidence="4" id="KW-0963">Cytoplasm</keyword>
<evidence type="ECO:0000256" key="12">
    <source>
        <dbReference type="ARBA" id="ARBA00051245"/>
    </source>
</evidence>
<keyword evidence="21" id="KW-1185">Reference proteome</keyword>
<dbReference type="InterPro" id="IPR008266">
    <property type="entry name" value="Tyr_kinase_AS"/>
</dbReference>
<dbReference type="SMART" id="SM00219">
    <property type="entry name" value="TyrKc"/>
    <property type="match status" value="1"/>
</dbReference>
<evidence type="ECO:0000256" key="11">
    <source>
        <dbReference type="ARBA" id="ARBA00023137"/>
    </source>
</evidence>
<dbReference type="PROSITE" id="PS00107">
    <property type="entry name" value="PROTEIN_KINASE_ATP"/>
    <property type="match status" value="1"/>
</dbReference>
<evidence type="ECO:0000256" key="15">
    <source>
        <dbReference type="PROSITE-ProRule" id="PRU10141"/>
    </source>
</evidence>